<evidence type="ECO:0000259" key="1">
    <source>
        <dbReference type="Pfam" id="PF04937"/>
    </source>
</evidence>
<dbReference type="Proteomes" id="UP000288805">
    <property type="component" value="Unassembled WGS sequence"/>
</dbReference>
<proteinExistence type="predicted"/>
<feature type="domain" description="DUF659" evidence="1">
    <location>
        <begin position="105"/>
        <end position="207"/>
    </location>
</feature>
<dbReference type="PANTHER" id="PTHR32166">
    <property type="entry name" value="OSJNBA0013A04.12 PROTEIN"/>
    <property type="match status" value="1"/>
</dbReference>
<dbReference type="EMBL" id="QGNW01001142">
    <property type="protein sequence ID" value="RVW53580.1"/>
    <property type="molecule type" value="Genomic_DNA"/>
</dbReference>
<evidence type="ECO:0000313" key="3">
    <source>
        <dbReference type="Proteomes" id="UP000288805"/>
    </source>
</evidence>
<name>A0A438F0P1_VITVI</name>
<protein>
    <recommendedName>
        <fullName evidence="1">DUF659 domain-containing protein</fullName>
    </recommendedName>
</protein>
<dbReference type="Pfam" id="PF04937">
    <property type="entry name" value="DUF659"/>
    <property type="match status" value="1"/>
</dbReference>
<dbReference type="PANTHER" id="PTHR32166:SF74">
    <property type="entry name" value="OS05G0256350 PROTEIN"/>
    <property type="match status" value="1"/>
</dbReference>
<comment type="caution">
    <text evidence="2">The sequence shown here is derived from an EMBL/GenBank/DDBJ whole genome shotgun (WGS) entry which is preliminary data.</text>
</comment>
<dbReference type="InterPro" id="IPR007021">
    <property type="entry name" value="DUF659"/>
</dbReference>
<evidence type="ECO:0000313" key="2">
    <source>
        <dbReference type="EMBL" id="RVW53580.1"/>
    </source>
</evidence>
<accession>A0A438F0P1</accession>
<dbReference type="AlphaFoldDB" id="A0A438F0P1"/>
<organism evidence="2 3">
    <name type="scientific">Vitis vinifera</name>
    <name type="common">Grape</name>
    <dbReference type="NCBI Taxonomy" id="29760"/>
    <lineage>
        <taxon>Eukaryota</taxon>
        <taxon>Viridiplantae</taxon>
        <taxon>Streptophyta</taxon>
        <taxon>Embryophyta</taxon>
        <taxon>Tracheophyta</taxon>
        <taxon>Spermatophyta</taxon>
        <taxon>Magnoliopsida</taxon>
        <taxon>eudicotyledons</taxon>
        <taxon>Gunneridae</taxon>
        <taxon>Pentapetalae</taxon>
        <taxon>rosids</taxon>
        <taxon>Vitales</taxon>
        <taxon>Vitaceae</taxon>
        <taxon>Viteae</taxon>
        <taxon>Vitis</taxon>
    </lineage>
</organism>
<sequence length="208" mass="23653">MNMGSEDVNEDLSSLEDEDFGKEINSRMNVTTISIGEIVVQNRRSGKMNPTTINDAYKKEARERVCMLITRWMYEAAIPFNAITYPSFQPMIEAIGQCGVGMKGPTFHEVRVTNLKKELAFTKDLMKDHMVEWGKNGCSIMSDGWTDRKERTLVNFLVNCSKGTMFMQSIDASSMIKMGEKIFELLDKWVEQVGEENVIQVITDNHSS</sequence>
<gene>
    <name evidence="2" type="ORF">CK203_068935</name>
</gene>
<reference evidence="2 3" key="1">
    <citation type="journal article" date="2018" name="PLoS Genet.">
        <title>Population sequencing reveals clonal diversity and ancestral inbreeding in the grapevine cultivar Chardonnay.</title>
        <authorList>
            <person name="Roach M.J."/>
            <person name="Johnson D.L."/>
            <person name="Bohlmann J."/>
            <person name="van Vuuren H.J."/>
            <person name="Jones S.J."/>
            <person name="Pretorius I.S."/>
            <person name="Schmidt S.A."/>
            <person name="Borneman A.R."/>
        </authorList>
    </citation>
    <scope>NUCLEOTIDE SEQUENCE [LARGE SCALE GENOMIC DNA]</scope>
    <source>
        <strain evidence="3">cv. Chardonnay</strain>
        <tissue evidence="2">Leaf</tissue>
    </source>
</reference>